<dbReference type="PANTHER" id="PTHR40763">
    <property type="entry name" value="MEMBRANE PROTEIN-RELATED"/>
    <property type="match status" value="1"/>
</dbReference>
<feature type="domain" description="DUF1707" evidence="1">
    <location>
        <begin position="14"/>
        <end position="58"/>
    </location>
</feature>
<dbReference type="EMBL" id="JBHLZU010000018">
    <property type="protein sequence ID" value="MFB9906304.1"/>
    <property type="molecule type" value="Genomic_DNA"/>
</dbReference>
<gene>
    <name evidence="3" type="ORF">ACFFQA_20395</name>
</gene>
<reference evidence="3 4" key="1">
    <citation type="submission" date="2024-09" db="EMBL/GenBank/DDBJ databases">
        <authorList>
            <person name="Sun Q."/>
            <person name="Mori K."/>
        </authorList>
    </citation>
    <scope>NUCLEOTIDE SEQUENCE [LARGE SCALE GENOMIC DNA]</scope>
    <source>
        <strain evidence="3 4">TBRC 7907</strain>
    </source>
</reference>
<evidence type="ECO:0000259" key="2">
    <source>
        <dbReference type="Pfam" id="PF09922"/>
    </source>
</evidence>
<dbReference type="PANTHER" id="PTHR40763:SF5">
    <property type="entry name" value="MEMBRANE PROTEIN"/>
    <property type="match status" value="1"/>
</dbReference>
<dbReference type="InterPro" id="IPR012551">
    <property type="entry name" value="DUF1707_SHOCT-like"/>
</dbReference>
<proteinExistence type="predicted"/>
<accession>A0ABV6A221</accession>
<dbReference type="InterPro" id="IPR024425">
    <property type="entry name" value="LiaF-like_C"/>
</dbReference>
<evidence type="ECO:0000313" key="3">
    <source>
        <dbReference type="EMBL" id="MFB9906304.1"/>
    </source>
</evidence>
<evidence type="ECO:0000259" key="1">
    <source>
        <dbReference type="Pfam" id="PF08044"/>
    </source>
</evidence>
<dbReference type="Proteomes" id="UP001589693">
    <property type="component" value="Unassembled WGS sequence"/>
</dbReference>
<evidence type="ECO:0000313" key="4">
    <source>
        <dbReference type="Proteomes" id="UP001589693"/>
    </source>
</evidence>
<name>A0ABV6A221_9PSEU</name>
<feature type="domain" description="Cell wall-active antibiotics response LiaF-like C-terminal" evidence="2">
    <location>
        <begin position="91"/>
        <end position="147"/>
    </location>
</feature>
<organism evidence="3 4">
    <name type="scientific">Allokutzneria oryzae</name>
    <dbReference type="NCBI Taxonomy" id="1378989"/>
    <lineage>
        <taxon>Bacteria</taxon>
        <taxon>Bacillati</taxon>
        <taxon>Actinomycetota</taxon>
        <taxon>Actinomycetes</taxon>
        <taxon>Pseudonocardiales</taxon>
        <taxon>Pseudonocardiaceae</taxon>
        <taxon>Allokutzneria</taxon>
    </lineage>
</organism>
<dbReference type="Pfam" id="PF09922">
    <property type="entry name" value="LiaF-like_C"/>
    <property type="match status" value="1"/>
</dbReference>
<protein>
    <submittedName>
        <fullName evidence="3">DUF1707 domain-containing protein</fullName>
    </submittedName>
</protein>
<keyword evidence="4" id="KW-1185">Reference proteome</keyword>
<comment type="caution">
    <text evidence="3">The sequence shown here is derived from an EMBL/GenBank/DDBJ whole genome shotgun (WGS) entry which is preliminary data.</text>
</comment>
<dbReference type="RefSeq" id="WP_377854386.1">
    <property type="nucleotide sequence ID" value="NZ_JBHLZU010000018.1"/>
</dbReference>
<dbReference type="Pfam" id="PF08044">
    <property type="entry name" value="DUF1707"/>
    <property type="match status" value="1"/>
</dbReference>
<sequence>MTEKPLIELQPAKENAQKALERAVGQGRLTLDQFTERVDQVWQAESHTELAKATTGLPEPLGQENVVVVGSVRNSVFDDVERSGRFALRSGTTVSSVFGDVRLDLRNAVITDDVVEITGSTVFGDIKVTVPEGVQVEVSSKLFFGTEKLRVAEVPRIPGSPVIRLVAKTFFGDVKVRSKRT</sequence>